<dbReference type="Gene3D" id="3.60.10.10">
    <property type="entry name" value="Endonuclease/exonuclease/phosphatase"/>
    <property type="match status" value="1"/>
</dbReference>
<dbReference type="Pfam" id="PF14529">
    <property type="entry name" value="Exo_endo_phos_2"/>
    <property type="match status" value="1"/>
</dbReference>
<reference evidence="2" key="1">
    <citation type="submission" date="2015-09" db="EMBL/GenBank/DDBJ databases">
        <title>Scylla olivacea transcriptome.</title>
        <authorList>
            <person name="Ikhwanuddin M."/>
        </authorList>
    </citation>
    <scope>NUCLEOTIDE SEQUENCE</scope>
</reference>
<dbReference type="GO" id="GO:0003824">
    <property type="term" value="F:catalytic activity"/>
    <property type="evidence" value="ECO:0007669"/>
    <property type="project" value="InterPro"/>
</dbReference>
<dbReference type="InterPro" id="IPR005135">
    <property type="entry name" value="Endo/exonuclease/phosphatase"/>
</dbReference>
<dbReference type="EMBL" id="GDRN01111397">
    <property type="protein sequence ID" value="JAI56791.1"/>
    <property type="molecule type" value="Transcribed_RNA"/>
</dbReference>
<evidence type="ECO:0000259" key="1">
    <source>
        <dbReference type="Pfam" id="PF14529"/>
    </source>
</evidence>
<dbReference type="InterPro" id="IPR036691">
    <property type="entry name" value="Endo/exonu/phosph_ase_sf"/>
</dbReference>
<dbReference type="AlphaFoldDB" id="A0A0P4W1E0"/>
<organism evidence="2">
    <name type="scientific">Scylla olivacea</name>
    <name type="common">Orange mud crab</name>
    <name type="synonym">Cancer olivacea</name>
    <dbReference type="NCBI Taxonomy" id="85551"/>
    <lineage>
        <taxon>Eukaryota</taxon>
        <taxon>Metazoa</taxon>
        <taxon>Ecdysozoa</taxon>
        <taxon>Arthropoda</taxon>
        <taxon>Crustacea</taxon>
        <taxon>Multicrustacea</taxon>
        <taxon>Malacostraca</taxon>
        <taxon>Eumalacostraca</taxon>
        <taxon>Eucarida</taxon>
        <taxon>Decapoda</taxon>
        <taxon>Pleocyemata</taxon>
        <taxon>Brachyura</taxon>
        <taxon>Eubrachyura</taxon>
        <taxon>Portunoidea</taxon>
        <taxon>Portunidae</taxon>
        <taxon>Portuninae</taxon>
        <taxon>Scylla</taxon>
    </lineage>
</organism>
<sequence length="103" mass="12417">MCHQRHTWRLEDHKEMQKEVLKCLDNMIRKDSKILLVGDFNCKNVSWEEMEVNGNAGLWSEEMLQLIMVNTMDQWVEEFTRYREEEEPSMLDLVFTKKAPSKH</sequence>
<feature type="domain" description="Endonuclease/exonuclease/phosphatase" evidence="1">
    <location>
        <begin position="17"/>
        <end position="98"/>
    </location>
</feature>
<dbReference type="SUPFAM" id="SSF56219">
    <property type="entry name" value="DNase I-like"/>
    <property type="match status" value="1"/>
</dbReference>
<protein>
    <recommendedName>
        <fullName evidence="1">Endonuclease/exonuclease/phosphatase domain-containing protein</fullName>
    </recommendedName>
</protein>
<evidence type="ECO:0000313" key="2">
    <source>
        <dbReference type="EMBL" id="JAI56791.1"/>
    </source>
</evidence>
<name>A0A0P4W1E0_SCYOL</name>
<accession>A0A0P4W1E0</accession>
<proteinExistence type="predicted"/>